<evidence type="ECO:0000256" key="7">
    <source>
        <dbReference type="ARBA" id="ARBA00022967"/>
    </source>
</evidence>
<dbReference type="InterPro" id="IPR003593">
    <property type="entry name" value="AAA+_ATPase"/>
</dbReference>
<reference evidence="12 13" key="1">
    <citation type="submission" date="2018-09" db="EMBL/GenBank/DDBJ databases">
        <title>A clostridial neurotoxin that targets Anopheles mosquitoes.</title>
        <authorList>
            <person name="Contreras E."/>
            <person name="Masuyer G."/>
            <person name="Qureshi N."/>
            <person name="Chawla S."/>
            <person name="Lim H.L."/>
            <person name="Chen J."/>
            <person name="Stenmark P."/>
            <person name="Gill S."/>
        </authorList>
    </citation>
    <scope>NUCLEOTIDE SEQUENCE [LARGE SCALE GENOMIC DNA]</scope>
    <source>
        <strain evidence="12 13">Cbm</strain>
    </source>
</reference>
<dbReference type="GO" id="GO:0043190">
    <property type="term" value="C:ATP-binding cassette (ABC) transporter complex"/>
    <property type="evidence" value="ECO:0007669"/>
    <property type="project" value="TreeGrafter"/>
</dbReference>
<proteinExistence type="inferred from homology"/>
<evidence type="ECO:0000256" key="4">
    <source>
        <dbReference type="ARBA" id="ARBA00022475"/>
    </source>
</evidence>
<dbReference type="InterPro" id="IPR003439">
    <property type="entry name" value="ABC_transporter-like_ATP-bd"/>
</dbReference>
<dbReference type="Pfam" id="PF00005">
    <property type="entry name" value="ABC_tran"/>
    <property type="match status" value="1"/>
</dbReference>
<dbReference type="GO" id="GO:0016887">
    <property type="term" value="F:ATP hydrolysis activity"/>
    <property type="evidence" value="ECO:0007669"/>
    <property type="project" value="InterPro"/>
</dbReference>
<dbReference type="InterPro" id="IPR005876">
    <property type="entry name" value="Co_trans_ATP-bd"/>
</dbReference>
<keyword evidence="3 10" id="KW-0813">Transport</keyword>
<dbReference type="RefSeq" id="WP_150886876.1">
    <property type="nucleotide sequence ID" value="NZ_CP032452.1"/>
</dbReference>
<dbReference type="GO" id="GO:0006824">
    <property type="term" value="P:cobalt ion transport"/>
    <property type="evidence" value="ECO:0007669"/>
    <property type="project" value="InterPro"/>
</dbReference>
<keyword evidence="4 10" id="KW-1003">Cell membrane</keyword>
<comment type="similarity">
    <text evidence="2 10">Belongs to the ABC transporter superfamily.</text>
</comment>
<feature type="domain" description="ABC transporter" evidence="11">
    <location>
        <begin position="2"/>
        <end position="238"/>
    </location>
</feature>
<evidence type="ECO:0000313" key="12">
    <source>
        <dbReference type="EMBL" id="QEZ69692.1"/>
    </source>
</evidence>
<accession>A0A5P3XHB7</accession>
<dbReference type="PROSITE" id="PS50893">
    <property type="entry name" value="ABC_TRANSPORTER_2"/>
    <property type="match status" value="1"/>
</dbReference>
<evidence type="ECO:0000256" key="8">
    <source>
        <dbReference type="ARBA" id="ARBA00023136"/>
    </source>
</evidence>
<evidence type="ECO:0000256" key="3">
    <source>
        <dbReference type="ARBA" id="ARBA00022448"/>
    </source>
</evidence>
<dbReference type="InterPro" id="IPR015856">
    <property type="entry name" value="ABC_transpr_CbiO/EcfA_su"/>
</dbReference>
<dbReference type="SMART" id="SM00382">
    <property type="entry name" value="AAA"/>
    <property type="match status" value="1"/>
</dbReference>
<evidence type="ECO:0000259" key="11">
    <source>
        <dbReference type="PROSITE" id="PS50893"/>
    </source>
</evidence>
<sequence length="274" mass="31175">MFKVENLTYKYEKNNKALDNISLDFSNGNMIGIIGSNGSGKSTLFMNLMGILKPSAGKIIYNSKELSYKKKDLYNLRRDVGIVFQDPDKQIFYSRVYDDVAFSLRNIGLEESEINKKVHRALELVNAIDLIDKPVHFLSYGQKKRVAIASVIAMMENKVVLLDEPTAGLDPISTKAIIKILKELCEKGVKVVISSHDMDLIYDLCDYIYVLNKGKIAIEGNSNDVFKDDLKIKEAGLNSPWLVKIHKNMNLPLFRKEEDLYDYFNKMCINSVNN</sequence>
<dbReference type="Proteomes" id="UP000326961">
    <property type="component" value="Chromosome"/>
</dbReference>
<dbReference type="SUPFAM" id="SSF52540">
    <property type="entry name" value="P-loop containing nucleoside triphosphate hydrolases"/>
    <property type="match status" value="1"/>
</dbReference>
<dbReference type="Gene3D" id="3.40.50.300">
    <property type="entry name" value="P-loop containing nucleotide triphosphate hydrolases"/>
    <property type="match status" value="1"/>
</dbReference>
<dbReference type="CDD" id="cd03225">
    <property type="entry name" value="ABC_cobalt_CbiO_domain1"/>
    <property type="match status" value="1"/>
</dbReference>
<evidence type="ECO:0000256" key="2">
    <source>
        <dbReference type="ARBA" id="ARBA00005417"/>
    </source>
</evidence>
<evidence type="ECO:0000256" key="9">
    <source>
        <dbReference type="ARBA" id="ARBA00025157"/>
    </source>
</evidence>
<dbReference type="InterPro" id="IPR027417">
    <property type="entry name" value="P-loop_NTPase"/>
</dbReference>
<dbReference type="NCBIfam" id="TIGR01166">
    <property type="entry name" value="cbiO"/>
    <property type="match status" value="1"/>
</dbReference>
<keyword evidence="5 10" id="KW-0547">Nucleotide-binding</keyword>
<dbReference type="FunFam" id="3.40.50.300:FF:000224">
    <property type="entry name" value="Energy-coupling factor transporter ATP-binding protein EcfA"/>
    <property type="match status" value="1"/>
</dbReference>
<evidence type="ECO:0000256" key="1">
    <source>
        <dbReference type="ARBA" id="ARBA00004202"/>
    </source>
</evidence>
<dbReference type="InterPro" id="IPR050095">
    <property type="entry name" value="ECF_ABC_transporter_ATP-bd"/>
</dbReference>
<dbReference type="InterPro" id="IPR017871">
    <property type="entry name" value="ABC_transporter-like_CS"/>
</dbReference>
<gene>
    <name evidence="12" type="ORF">D4A35_12690</name>
</gene>
<comment type="function">
    <text evidence="9">Probably part of an ABC transporter complex. Responsible for energy coupling to the transport system.</text>
</comment>
<evidence type="ECO:0000256" key="6">
    <source>
        <dbReference type="ARBA" id="ARBA00022840"/>
    </source>
</evidence>
<evidence type="ECO:0000256" key="5">
    <source>
        <dbReference type="ARBA" id="ARBA00022741"/>
    </source>
</evidence>
<dbReference type="EMBL" id="CP032452">
    <property type="protein sequence ID" value="QEZ69692.1"/>
    <property type="molecule type" value="Genomic_DNA"/>
</dbReference>
<keyword evidence="6 10" id="KW-0067">ATP-binding</keyword>
<dbReference type="AlphaFoldDB" id="A0A5P3XHB7"/>
<dbReference type="PANTHER" id="PTHR43553">
    <property type="entry name" value="HEAVY METAL TRANSPORTER"/>
    <property type="match status" value="1"/>
</dbReference>
<dbReference type="PROSITE" id="PS00211">
    <property type="entry name" value="ABC_TRANSPORTER_1"/>
    <property type="match status" value="1"/>
</dbReference>
<keyword evidence="8 10" id="KW-0472">Membrane</keyword>
<dbReference type="PANTHER" id="PTHR43553:SF24">
    <property type="entry name" value="ENERGY-COUPLING FACTOR TRANSPORTER ATP-BINDING PROTEIN ECFA1"/>
    <property type="match status" value="1"/>
</dbReference>
<dbReference type="GO" id="GO:0042626">
    <property type="term" value="F:ATPase-coupled transmembrane transporter activity"/>
    <property type="evidence" value="ECO:0007669"/>
    <property type="project" value="TreeGrafter"/>
</dbReference>
<comment type="function">
    <text evidence="10">Part of an ABC transporter complex. Responsible for energy coupling to the transport system.</text>
</comment>
<evidence type="ECO:0000256" key="10">
    <source>
        <dbReference type="RuleBase" id="RU364103"/>
    </source>
</evidence>
<name>A0A5P3XHB7_PARBF</name>
<keyword evidence="7" id="KW-1278">Translocase</keyword>
<comment type="subcellular location">
    <subcellularLocation>
        <location evidence="1 10">Cell membrane</location>
        <topology evidence="1 10">Peripheral membrane protein</topology>
    </subcellularLocation>
</comment>
<dbReference type="GO" id="GO:0005524">
    <property type="term" value="F:ATP binding"/>
    <property type="evidence" value="ECO:0007669"/>
    <property type="project" value="UniProtKB-UniRule"/>
</dbReference>
<organism evidence="12 13">
    <name type="scientific">Paraclostridium bifermentans</name>
    <name type="common">Clostridium bifermentans</name>
    <dbReference type="NCBI Taxonomy" id="1490"/>
    <lineage>
        <taxon>Bacteria</taxon>
        <taxon>Bacillati</taxon>
        <taxon>Bacillota</taxon>
        <taxon>Clostridia</taxon>
        <taxon>Peptostreptococcales</taxon>
        <taxon>Peptostreptococcaceae</taxon>
        <taxon>Paraclostridium</taxon>
    </lineage>
</organism>
<protein>
    <recommendedName>
        <fullName evidence="10">ABC transporter ATP-binding protein</fullName>
    </recommendedName>
</protein>
<evidence type="ECO:0000313" key="13">
    <source>
        <dbReference type="Proteomes" id="UP000326961"/>
    </source>
</evidence>